<organism evidence="1 2">
    <name type="scientific">Micromonospora violae</name>
    <dbReference type="NCBI Taxonomy" id="1278207"/>
    <lineage>
        <taxon>Bacteria</taxon>
        <taxon>Bacillati</taxon>
        <taxon>Actinomycetota</taxon>
        <taxon>Actinomycetes</taxon>
        <taxon>Micromonosporales</taxon>
        <taxon>Micromonosporaceae</taxon>
        <taxon>Micromonospora</taxon>
    </lineage>
</organism>
<dbReference type="AlphaFoldDB" id="A0A4Q7U8B9"/>
<dbReference type="Proteomes" id="UP000293781">
    <property type="component" value="Unassembled WGS sequence"/>
</dbReference>
<reference evidence="1 2" key="1">
    <citation type="submission" date="2019-02" db="EMBL/GenBank/DDBJ databases">
        <title>Sequencing the genomes of 1000 actinobacteria strains.</title>
        <authorList>
            <person name="Klenk H.-P."/>
        </authorList>
    </citation>
    <scope>NUCLEOTIDE SEQUENCE [LARGE SCALE GENOMIC DNA]</scope>
    <source>
        <strain evidence="1 2">DSM 45888</strain>
    </source>
</reference>
<protein>
    <recommendedName>
        <fullName evidence="3">SnoaL-like protein</fullName>
    </recommendedName>
</protein>
<evidence type="ECO:0008006" key="3">
    <source>
        <dbReference type="Google" id="ProtNLM"/>
    </source>
</evidence>
<accession>A0A4Q7U8B9</accession>
<proteinExistence type="predicted"/>
<dbReference type="InterPro" id="IPR032710">
    <property type="entry name" value="NTF2-like_dom_sf"/>
</dbReference>
<keyword evidence="2" id="KW-1185">Reference proteome</keyword>
<name>A0A4Q7U8B9_9ACTN</name>
<gene>
    <name evidence="1" type="ORF">EV382_0346</name>
</gene>
<dbReference type="EMBL" id="SHKK01000001">
    <property type="protein sequence ID" value="RZT77202.1"/>
    <property type="molecule type" value="Genomic_DNA"/>
</dbReference>
<evidence type="ECO:0000313" key="1">
    <source>
        <dbReference type="EMBL" id="RZT77202.1"/>
    </source>
</evidence>
<comment type="caution">
    <text evidence="1">The sequence shown here is derived from an EMBL/GenBank/DDBJ whole genome shotgun (WGS) entry which is preliminary data.</text>
</comment>
<evidence type="ECO:0000313" key="2">
    <source>
        <dbReference type="Proteomes" id="UP000293781"/>
    </source>
</evidence>
<dbReference type="SUPFAM" id="SSF54427">
    <property type="entry name" value="NTF2-like"/>
    <property type="match status" value="1"/>
</dbReference>
<sequence>MPAPSGGELVSLHGHLMDSGEFDRMDELFCDEVVYDVIAFELGEPRGYEPISEASLAAGTGIGGWILLTTRGGGCGLSGGGCRW</sequence>